<dbReference type="InterPro" id="IPR011650">
    <property type="entry name" value="Peptidase_M20_dimer"/>
</dbReference>
<sequence length="394" mass="42739">MTDTEAYVEQLVAWRRHLHQYPEASFEEHETVKYLRDELSRRTPSAQLENLTPTSLVAVFDTGRPGPKIGLRADIDGLAMTEDRPDLEFASKVPGRMHGCGHDGHMAVVLATLAWVEDHLDELSGTIVGIFQHAEETPPGGAKDMVETGWFEGFDFIYGFHLWSMLPTGTIDIKEGAASANSDLWEVTLQGKGAHASTPELSIDTVVAGSNLVQHLLAVASRRVNGLRPAVVTATWFEAGRQQALNVIPPVAKVGGVVRTQDPETRATVRRAFDEILAGLEAANPGLEAKLDYLLGYDMVWNDPARTAIVRELAGARWPEGIVNEPAMLGGEDFAAFSQIAPATYVFIGAGNAEKGFTEGHHNPRFGLDEDALEIALQLAIDVVRAAPRLAAGH</sequence>
<dbReference type="InterPro" id="IPR002933">
    <property type="entry name" value="Peptidase_M20"/>
</dbReference>
<dbReference type="Pfam" id="PF01546">
    <property type="entry name" value="Peptidase_M20"/>
    <property type="match status" value="1"/>
</dbReference>
<feature type="binding site" evidence="1">
    <location>
        <position position="136"/>
    </location>
    <ligand>
        <name>Mn(2+)</name>
        <dbReference type="ChEBI" id="CHEBI:29035"/>
        <label>2</label>
    </ligand>
</feature>
<dbReference type="PANTHER" id="PTHR11014:SF63">
    <property type="entry name" value="METALLOPEPTIDASE, PUTATIVE (AFU_ORTHOLOGUE AFUA_6G09600)-RELATED"/>
    <property type="match status" value="1"/>
</dbReference>
<gene>
    <name evidence="3" type="ORF">SAMN04488242_0451</name>
</gene>
<dbReference type="InterPro" id="IPR036264">
    <property type="entry name" value="Bact_exopeptidase_dim_dom"/>
</dbReference>
<dbReference type="AlphaFoldDB" id="A0A1G9HQE9"/>
<dbReference type="GO" id="GO:0016787">
    <property type="term" value="F:hydrolase activity"/>
    <property type="evidence" value="ECO:0007669"/>
    <property type="project" value="UniProtKB-KW"/>
</dbReference>
<organism evidence="3 4">
    <name type="scientific">Tessaracoccus oleiagri</name>
    <dbReference type="NCBI Taxonomy" id="686624"/>
    <lineage>
        <taxon>Bacteria</taxon>
        <taxon>Bacillati</taxon>
        <taxon>Actinomycetota</taxon>
        <taxon>Actinomycetes</taxon>
        <taxon>Propionibacteriales</taxon>
        <taxon>Propionibacteriaceae</taxon>
        <taxon>Tessaracoccus</taxon>
    </lineage>
</organism>
<dbReference type="Pfam" id="PF07687">
    <property type="entry name" value="M20_dimer"/>
    <property type="match status" value="1"/>
</dbReference>
<proteinExistence type="predicted"/>
<dbReference type="PIRSF" id="PIRSF005962">
    <property type="entry name" value="Pept_M20D_amidohydro"/>
    <property type="match status" value="1"/>
</dbReference>
<dbReference type="GO" id="GO:0046872">
    <property type="term" value="F:metal ion binding"/>
    <property type="evidence" value="ECO:0007669"/>
    <property type="project" value="UniProtKB-KW"/>
</dbReference>
<dbReference type="SUPFAM" id="SSF55031">
    <property type="entry name" value="Bacterial exopeptidase dimerisation domain"/>
    <property type="match status" value="1"/>
</dbReference>
<dbReference type="Gene3D" id="3.30.70.360">
    <property type="match status" value="1"/>
</dbReference>
<reference evidence="3 4" key="1">
    <citation type="submission" date="2016-10" db="EMBL/GenBank/DDBJ databases">
        <authorList>
            <person name="de Groot N.N."/>
        </authorList>
    </citation>
    <scope>NUCLEOTIDE SEQUENCE [LARGE SCALE GENOMIC DNA]</scope>
    <source>
        <strain evidence="3 4">CGMCC 1.9159</strain>
    </source>
</reference>
<keyword evidence="1" id="KW-0479">Metal-binding</keyword>
<feature type="binding site" evidence="1">
    <location>
        <position position="100"/>
    </location>
    <ligand>
        <name>Mn(2+)</name>
        <dbReference type="ChEBI" id="CHEBI:29035"/>
        <label>2</label>
    </ligand>
</feature>
<dbReference type="STRING" id="686624.SAMN04488242_0451"/>
<feature type="binding site" evidence="1">
    <location>
        <position position="362"/>
    </location>
    <ligand>
        <name>Mn(2+)</name>
        <dbReference type="ChEBI" id="CHEBI:29035"/>
        <label>2</label>
    </ligand>
</feature>
<protein>
    <submittedName>
        <fullName evidence="3">Amidohydrolase</fullName>
    </submittedName>
</protein>
<dbReference type="Gene3D" id="3.40.630.10">
    <property type="entry name" value="Zn peptidases"/>
    <property type="match status" value="1"/>
</dbReference>
<dbReference type="InterPro" id="IPR017439">
    <property type="entry name" value="Amidohydrolase"/>
</dbReference>
<feature type="binding site" evidence="1">
    <location>
        <position position="102"/>
    </location>
    <ligand>
        <name>Mn(2+)</name>
        <dbReference type="ChEBI" id="CHEBI:29035"/>
        <label>2</label>
    </ligand>
</feature>
<dbReference type="PANTHER" id="PTHR11014">
    <property type="entry name" value="PEPTIDASE M20 FAMILY MEMBER"/>
    <property type="match status" value="1"/>
</dbReference>
<keyword evidence="4" id="KW-1185">Reference proteome</keyword>
<evidence type="ECO:0000259" key="2">
    <source>
        <dbReference type="Pfam" id="PF07687"/>
    </source>
</evidence>
<dbReference type="RefSeq" id="WP_093248564.1">
    <property type="nucleotide sequence ID" value="NZ_FNGP01000001.1"/>
</dbReference>
<feature type="domain" description="Peptidase M20 dimerisation" evidence="2">
    <location>
        <begin position="185"/>
        <end position="278"/>
    </location>
</feature>
<evidence type="ECO:0000256" key="1">
    <source>
        <dbReference type="PIRSR" id="PIRSR005962-1"/>
    </source>
</evidence>
<accession>A0A1G9HQE9</accession>
<comment type="cofactor">
    <cofactor evidence="1">
        <name>Mn(2+)</name>
        <dbReference type="ChEBI" id="CHEBI:29035"/>
    </cofactor>
    <text evidence="1">The Mn(2+) ion enhances activity.</text>
</comment>
<evidence type="ECO:0000313" key="4">
    <source>
        <dbReference type="Proteomes" id="UP000199475"/>
    </source>
</evidence>
<evidence type="ECO:0000313" key="3">
    <source>
        <dbReference type="EMBL" id="SDL14944.1"/>
    </source>
</evidence>
<dbReference type="NCBIfam" id="TIGR01891">
    <property type="entry name" value="amidohydrolases"/>
    <property type="match status" value="1"/>
</dbReference>
<dbReference type="Proteomes" id="UP000199475">
    <property type="component" value="Unassembled WGS sequence"/>
</dbReference>
<keyword evidence="3" id="KW-0378">Hydrolase</keyword>
<feature type="binding site" evidence="1">
    <location>
        <position position="161"/>
    </location>
    <ligand>
        <name>Mn(2+)</name>
        <dbReference type="ChEBI" id="CHEBI:29035"/>
        <label>2</label>
    </ligand>
</feature>
<dbReference type="OrthoDB" id="9777385at2"/>
<keyword evidence="1" id="KW-0464">Manganese</keyword>
<name>A0A1G9HQE9_9ACTN</name>
<dbReference type="EMBL" id="FNGP01000001">
    <property type="protein sequence ID" value="SDL14944.1"/>
    <property type="molecule type" value="Genomic_DNA"/>
</dbReference>
<dbReference type="SUPFAM" id="SSF53187">
    <property type="entry name" value="Zn-dependent exopeptidases"/>
    <property type="match status" value="1"/>
</dbReference>